<dbReference type="RefSeq" id="WP_138074694.1">
    <property type="nucleotide sequence ID" value="NZ_VAJM01000001.1"/>
</dbReference>
<reference evidence="1 2" key="1">
    <citation type="submission" date="2019-05" db="EMBL/GenBank/DDBJ databases">
        <title>Hymenobacter edaphi sp. nov., isolated from abandoned arsenic-contaminated farmland soil.</title>
        <authorList>
            <person name="Nie L."/>
        </authorList>
    </citation>
    <scope>NUCLEOTIDE SEQUENCE [LARGE SCALE GENOMIC DNA]</scope>
    <source>
        <strain evidence="1 2">1-3-3-8</strain>
    </source>
</reference>
<evidence type="ECO:0000313" key="1">
    <source>
        <dbReference type="EMBL" id="TLM96431.1"/>
    </source>
</evidence>
<accession>A0A5R8WVA7</accession>
<dbReference type="AlphaFoldDB" id="A0A5R8WVA7"/>
<proteinExistence type="predicted"/>
<protein>
    <submittedName>
        <fullName evidence="1">Uncharacterized protein</fullName>
    </submittedName>
</protein>
<dbReference type="EMBL" id="VAJM01000001">
    <property type="protein sequence ID" value="TLM96431.1"/>
    <property type="molecule type" value="Genomic_DNA"/>
</dbReference>
<organism evidence="1 2">
    <name type="scientific">Hymenobacter jeollabukensis</name>
    <dbReference type="NCBI Taxonomy" id="2025313"/>
    <lineage>
        <taxon>Bacteria</taxon>
        <taxon>Pseudomonadati</taxon>
        <taxon>Bacteroidota</taxon>
        <taxon>Cytophagia</taxon>
        <taxon>Cytophagales</taxon>
        <taxon>Hymenobacteraceae</taxon>
        <taxon>Hymenobacter</taxon>
    </lineage>
</organism>
<evidence type="ECO:0000313" key="2">
    <source>
        <dbReference type="Proteomes" id="UP000305517"/>
    </source>
</evidence>
<dbReference type="Proteomes" id="UP000305517">
    <property type="component" value="Unassembled WGS sequence"/>
</dbReference>
<name>A0A5R8WVA7_9BACT</name>
<comment type="caution">
    <text evidence="1">The sequence shown here is derived from an EMBL/GenBank/DDBJ whole genome shotgun (WGS) entry which is preliminary data.</text>
</comment>
<keyword evidence="2" id="KW-1185">Reference proteome</keyword>
<gene>
    <name evidence="1" type="ORF">FDY95_00050</name>
</gene>
<sequence length="76" mass="7993">MLYHPAFPSDDFDTNFVRNHFQPSVLQPTPSPELAQLAAFLLGEQKGAGAATASNGAAAGGAAVPVSNWKKNRLAR</sequence>